<comment type="caution">
    <text evidence="2">The sequence shown here is derived from an EMBL/GenBank/DDBJ whole genome shotgun (WGS) entry which is preliminary data.</text>
</comment>
<reference evidence="2" key="1">
    <citation type="journal article" date="2023" name="Mol. Phylogenet. Evol.">
        <title>Genome-scale phylogeny and comparative genomics of the fungal order Sordariales.</title>
        <authorList>
            <person name="Hensen N."/>
            <person name="Bonometti L."/>
            <person name="Westerberg I."/>
            <person name="Brannstrom I.O."/>
            <person name="Guillou S."/>
            <person name="Cros-Aarteil S."/>
            <person name="Calhoun S."/>
            <person name="Haridas S."/>
            <person name="Kuo A."/>
            <person name="Mondo S."/>
            <person name="Pangilinan J."/>
            <person name="Riley R."/>
            <person name="LaButti K."/>
            <person name="Andreopoulos B."/>
            <person name="Lipzen A."/>
            <person name="Chen C."/>
            <person name="Yan M."/>
            <person name="Daum C."/>
            <person name="Ng V."/>
            <person name="Clum A."/>
            <person name="Steindorff A."/>
            <person name="Ohm R.A."/>
            <person name="Martin F."/>
            <person name="Silar P."/>
            <person name="Natvig D.O."/>
            <person name="Lalanne C."/>
            <person name="Gautier V."/>
            <person name="Ament-Velasquez S.L."/>
            <person name="Kruys A."/>
            <person name="Hutchinson M.I."/>
            <person name="Powell A.J."/>
            <person name="Barry K."/>
            <person name="Miller A.N."/>
            <person name="Grigoriev I.V."/>
            <person name="Debuchy R."/>
            <person name="Gladieux P."/>
            <person name="Hiltunen Thoren M."/>
            <person name="Johannesson H."/>
        </authorList>
    </citation>
    <scope>NUCLEOTIDE SEQUENCE</scope>
    <source>
        <strain evidence="2">CBS 990.96</strain>
    </source>
</reference>
<dbReference type="EMBL" id="MU865399">
    <property type="protein sequence ID" value="KAK4224243.1"/>
    <property type="molecule type" value="Genomic_DNA"/>
</dbReference>
<feature type="signal peptide" evidence="1">
    <location>
        <begin position="1"/>
        <end position="17"/>
    </location>
</feature>
<organism evidence="2 3">
    <name type="scientific">Podospora fimiseda</name>
    <dbReference type="NCBI Taxonomy" id="252190"/>
    <lineage>
        <taxon>Eukaryota</taxon>
        <taxon>Fungi</taxon>
        <taxon>Dikarya</taxon>
        <taxon>Ascomycota</taxon>
        <taxon>Pezizomycotina</taxon>
        <taxon>Sordariomycetes</taxon>
        <taxon>Sordariomycetidae</taxon>
        <taxon>Sordariales</taxon>
        <taxon>Podosporaceae</taxon>
        <taxon>Podospora</taxon>
    </lineage>
</organism>
<sequence length="163" mass="17547">MYALKALLFALIPAAQAFSGLGQIRTLYIGRDHDDLGCLTSQGKWTTDEALCGTFYAYRLSTNAKGMSTFRLAGVDVGICGIAPAGVFKCGGVKDVDFGTWGNEGPVKHRDVLRYGQYGVVASYGNNPPAPEEGPLQVHFYSGAEKGKYVWLVWKSLEEGADA</sequence>
<accession>A0AAN7BJ73</accession>
<name>A0AAN7BJ73_9PEZI</name>
<reference evidence="2" key="2">
    <citation type="submission" date="2023-05" db="EMBL/GenBank/DDBJ databases">
        <authorList>
            <consortium name="Lawrence Berkeley National Laboratory"/>
            <person name="Steindorff A."/>
            <person name="Hensen N."/>
            <person name="Bonometti L."/>
            <person name="Westerberg I."/>
            <person name="Brannstrom I.O."/>
            <person name="Guillou S."/>
            <person name="Cros-Aarteil S."/>
            <person name="Calhoun S."/>
            <person name="Haridas S."/>
            <person name="Kuo A."/>
            <person name="Mondo S."/>
            <person name="Pangilinan J."/>
            <person name="Riley R."/>
            <person name="Labutti K."/>
            <person name="Andreopoulos B."/>
            <person name="Lipzen A."/>
            <person name="Chen C."/>
            <person name="Yanf M."/>
            <person name="Daum C."/>
            <person name="Ng V."/>
            <person name="Clum A."/>
            <person name="Ohm R."/>
            <person name="Martin F."/>
            <person name="Silar P."/>
            <person name="Natvig D."/>
            <person name="Lalanne C."/>
            <person name="Gautier V."/>
            <person name="Ament-Velasquez S.L."/>
            <person name="Kruys A."/>
            <person name="Hutchinson M.I."/>
            <person name="Powell A.J."/>
            <person name="Barry K."/>
            <person name="Miller A.N."/>
            <person name="Grigoriev I.V."/>
            <person name="Debuchy R."/>
            <person name="Gladieux P."/>
            <person name="Thoren M.H."/>
            <person name="Johannesson H."/>
        </authorList>
    </citation>
    <scope>NUCLEOTIDE SEQUENCE</scope>
    <source>
        <strain evidence="2">CBS 990.96</strain>
    </source>
</reference>
<dbReference type="AlphaFoldDB" id="A0AAN7BJ73"/>
<gene>
    <name evidence="2" type="ORF">QBC38DRAFT_25008</name>
</gene>
<feature type="chain" id="PRO_5042842250" description="Ecp2 effector protein domain-containing protein" evidence="1">
    <location>
        <begin position="18"/>
        <end position="163"/>
    </location>
</feature>
<dbReference type="Proteomes" id="UP001301958">
    <property type="component" value="Unassembled WGS sequence"/>
</dbReference>
<keyword evidence="3" id="KW-1185">Reference proteome</keyword>
<keyword evidence="1" id="KW-0732">Signal</keyword>
<evidence type="ECO:0000313" key="2">
    <source>
        <dbReference type="EMBL" id="KAK4224243.1"/>
    </source>
</evidence>
<evidence type="ECO:0000313" key="3">
    <source>
        <dbReference type="Proteomes" id="UP001301958"/>
    </source>
</evidence>
<evidence type="ECO:0000256" key="1">
    <source>
        <dbReference type="SAM" id="SignalP"/>
    </source>
</evidence>
<evidence type="ECO:0008006" key="4">
    <source>
        <dbReference type="Google" id="ProtNLM"/>
    </source>
</evidence>
<proteinExistence type="predicted"/>
<protein>
    <recommendedName>
        <fullName evidence="4">Ecp2 effector protein domain-containing protein</fullName>
    </recommendedName>
</protein>